<feature type="transmembrane region" description="Helical" evidence="8">
    <location>
        <begin position="37"/>
        <end position="56"/>
    </location>
</feature>
<evidence type="ECO:0008006" key="13">
    <source>
        <dbReference type="Google" id="ProtNLM"/>
    </source>
</evidence>
<evidence type="ECO:0000256" key="7">
    <source>
        <dbReference type="ARBA" id="ARBA00023136"/>
    </source>
</evidence>
<keyword evidence="4" id="KW-1003">Cell membrane</keyword>
<keyword evidence="5 8" id="KW-0812">Transmembrane</keyword>
<dbReference type="AlphaFoldDB" id="N2ACN5"/>
<dbReference type="RefSeq" id="WP_004082555.1">
    <property type="nucleotide sequence ID" value="NZ_RHJS01000002.1"/>
</dbReference>
<feature type="transmembrane region" description="Helical" evidence="8">
    <location>
        <begin position="6"/>
        <end position="25"/>
    </location>
</feature>
<evidence type="ECO:0000313" key="11">
    <source>
        <dbReference type="Proteomes" id="UP000274920"/>
    </source>
</evidence>
<evidence type="ECO:0000256" key="1">
    <source>
        <dbReference type="ARBA" id="ARBA00004651"/>
    </source>
</evidence>
<evidence type="ECO:0000313" key="9">
    <source>
        <dbReference type="EMBL" id="NDO72245.1"/>
    </source>
</evidence>
<feature type="transmembrane region" description="Helical" evidence="8">
    <location>
        <begin position="160"/>
        <end position="178"/>
    </location>
</feature>
<feature type="transmembrane region" description="Helical" evidence="8">
    <location>
        <begin position="184"/>
        <end position="206"/>
    </location>
</feature>
<evidence type="ECO:0000256" key="3">
    <source>
        <dbReference type="ARBA" id="ARBA00022448"/>
    </source>
</evidence>
<accession>A0A3R8JKQ5</accession>
<dbReference type="PANTHER" id="PTHR36838">
    <property type="entry name" value="AUXIN EFFLUX CARRIER FAMILY PROTEIN"/>
    <property type="match status" value="1"/>
</dbReference>
<dbReference type="EMBL" id="VIRB01000159">
    <property type="protein sequence ID" value="NDO72245.1"/>
    <property type="molecule type" value="Genomic_DNA"/>
</dbReference>
<comment type="similarity">
    <text evidence="2">Belongs to the auxin efflux carrier (TC 2.A.69) family.</text>
</comment>
<evidence type="ECO:0000256" key="6">
    <source>
        <dbReference type="ARBA" id="ARBA00022989"/>
    </source>
</evidence>
<dbReference type="Gene3D" id="1.20.1530.20">
    <property type="match status" value="1"/>
</dbReference>
<comment type="subcellular location">
    <subcellularLocation>
        <location evidence="1">Cell membrane</location>
        <topology evidence="1">Multi-pass membrane protein</topology>
    </subcellularLocation>
</comment>
<sequence>MEIVVLLLRQNLVMLVYMMIGYYLYKKKLVSAGGSADIGRILLYIVMPAAILKSYLADFSRERLEGLFVSFLAALLSLLLSIAAARIAFSKEQGIERFGAAFSNAGFIGIPLVQMTLGEEAVFYVSSYVALLNILQWTYGLVTITGDRSLISVKRLRTNPILLSFLAGIALFLLPVSLPETAENVVGTIAAMNGPLAMIVLGVYLGQVPLRSLFSGRVVYRCALVRLIVIPVLTMALLFVFPEKYHMLKLTILIAASAPVGSNVSIFAQLYGQDYMQSVKEVTLSTLLCIITLPLILGIADYVL</sequence>
<keyword evidence="3" id="KW-0813">Transport</keyword>
<dbReference type="STRING" id="2044587.C824_03848"/>
<evidence type="ECO:0000256" key="8">
    <source>
        <dbReference type="SAM" id="Phobius"/>
    </source>
</evidence>
<evidence type="ECO:0000256" key="5">
    <source>
        <dbReference type="ARBA" id="ARBA00022692"/>
    </source>
</evidence>
<dbReference type="InterPro" id="IPR004776">
    <property type="entry name" value="Mem_transp_PIN-like"/>
</dbReference>
<dbReference type="GO" id="GO:0005886">
    <property type="term" value="C:plasma membrane"/>
    <property type="evidence" value="ECO:0007669"/>
    <property type="project" value="UniProtKB-SubCell"/>
</dbReference>
<dbReference type="Proteomes" id="UP000474104">
    <property type="component" value="Unassembled WGS sequence"/>
</dbReference>
<protein>
    <recommendedName>
        <fullName evidence="13">AEC family transporter</fullName>
    </recommendedName>
</protein>
<keyword evidence="11" id="KW-1185">Reference proteome</keyword>
<dbReference type="GO" id="GO:0055085">
    <property type="term" value="P:transmembrane transport"/>
    <property type="evidence" value="ECO:0007669"/>
    <property type="project" value="InterPro"/>
</dbReference>
<dbReference type="Pfam" id="PF03547">
    <property type="entry name" value="Mem_trans"/>
    <property type="match status" value="1"/>
</dbReference>
<feature type="transmembrane region" description="Helical" evidence="8">
    <location>
        <begin position="98"/>
        <end position="115"/>
    </location>
</feature>
<dbReference type="EMBL" id="RHJS01000002">
    <property type="protein sequence ID" value="RRK30454.1"/>
    <property type="molecule type" value="Genomic_DNA"/>
</dbReference>
<name>N2ACN5_9FIRM</name>
<dbReference type="Proteomes" id="UP000274920">
    <property type="component" value="Unassembled WGS sequence"/>
</dbReference>
<dbReference type="InterPro" id="IPR038770">
    <property type="entry name" value="Na+/solute_symporter_sf"/>
</dbReference>
<reference evidence="10" key="1">
    <citation type="submission" date="2018-10" db="EMBL/GenBank/DDBJ databases">
        <title>Schaedlerella arabinophila gen. nov. sp. nov., isolated from the mouse intestinal tract and comparative analysis with the genome of the closely related altered Schaedler flora strain ASF502.</title>
        <authorList>
            <person name="Miyake S."/>
            <person name="Soh M."/>
            <person name="Seedorf H."/>
        </authorList>
    </citation>
    <scope>NUCLEOTIDE SEQUENCE [LARGE SCALE GENOMIC DNA]</scope>
    <source>
        <strain evidence="10">DSM 106076</strain>
    </source>
</reference>
<keyword evidence="6 8" id="KW-1133">Transmembrane helix</keyword>
<comment type="caution">
    <text evidence="10">The sequence shown here is derived from an EMBL/GenBank/DDBJ whole genome shotgun (WGS) entry which is preliminary data.</text>
</comment>
<dbReference type="eggNOG" id="COG0679">
    <property type="taxonomic scope" value="Bacteria"/>
</dbReference>
<feature type="transmembrane region" description="Helical" evidence="8">
    <location>
        <begin position="282"/>
        <end position="303"/>
    </location>
</feature>
<feature type="transmembrane region" description="Helical" evidence="8">
    <location>
        <begin position="218"/>
        <end position="241"/>
    </location>
</feature>
<accession>N2ACN5</accession>
<proteinExistence type="inferred from homology"/>
<feature type="transmembrane region" description="Helical" evidence="8">
    <location>
        <begin position="247"/>
        <end position="270"/>
    </location>
</feature>
<keyword evidence="7 8" id="KW-0472">Membrane</keyword>
<evidence type="ECO:0000256" key="4">
    <source>
        <dbReference type="ARBA" id="ARBA00022475"/>
    </source>
</evidence>
<organism evidence="10 11">
    <name type="scientific">Schaedlerella arabinosiphila</name>
    <dbReference type="NCBI Taxonomy" id="2044587"/>
    <lineage>
        <taxon>Bacteria</taxon>
        <taxon>Bacillati</taxon>
        <taxon>Bacillota</taxon>
        <taxon>Clostridia</taxon>
        <taxon>Lachnospirales</taxon>
        <taxon>Lachnospiraceae</taxon>
        <taxon>Schaedlerella</taxon>
    </lineage>
</organism>
<evidence type="ECO:0000313" key="10">
    <source>
        <dbReference type="EMBL" id="RRK30454.1"/>
    </source>
</evidence>
<feature type="transmembrane region" description="Helical" evidence="8">
    <location>
        <begin position="68"/>
        <end position="89"/>
    </location>
</feature>
<reference evidence="9 12" key="2">
    <citation type="submission" date="2019-07" db="EMBL/GenBank/DDBJ databases">
        <title>Draft genome sequences of 15 bacterial species constituting the stable defined intestinal microbiota of the GM15 gnotobiotic mouse model.</title>
        <authorList>
            <person name="Elie C."/>
            <person name="Mathieu A."/>
            <person name="Saliou A."/>
            <person name="Darnaud M."/>
            <person name="Leulier F."/>
            <person name="Tamellini A."/>
        </authorList>
    </citation>
    <scope>NUCLEOTIDE SEQUENCE [LARGE SCALE GENOMIC DNA]</scope>
    <source>
        <strain evidence="12">ASF 502</strain>
        <strain evidence="9">MD300</strain>
    </source>
</reference>
<gene>
    <name evidence="10" type="ORF">EBB54_02985</name>
    <name evidence="9" type="ORF">FMM80_27895</name>
</gene>
<dbReference type="HOGENOM" id="CLU_056175_1_0_9"/>
<evidence type="ECO:0000313" key="12">
    <source>
        <dbReference type="Proteomes" id="UP000474104"/>
    </source>
</evidence>
<dbReference type="OrthoDB" id="9798064at2"/>
<dbReference type="PANTHER" id="PTHR36838:SF3">
    <property type="entry name" value="TRANSPORTER AUXIN EFFLUX CARRIER EC FAMILY"/>
    <property type="match status" value="1"/>
</dbReference>
<feature type="transmembrane region" description="Helical" evidence="8">
    <location>
        <begin position="121"/>
        <end position="139"/>
    </location>
</feature>
<evidence type="ECO:0000256" key="2">
    <source>
        <dbReference type="ARBA" id="ARBA00010145"/>
    </source>
</evidence>